<dbReference type="SUPFAM" id="SSF53850">
    <property type="entry name" value="Periplasmic binding protein-like II"/>
    <property type="match status" value="1"/>
</dbReference>
<dbReference type="CDD" id="cd08518">
    <property type="entry name" value="PBP2_NikA_DppA_OppA_like_19"/>
    <property type="match status" value="1"/>
</dbReference>
<protein>
    <submittedName>
        <fullName evidence="5">Peptide/nickel transport system substrate-binding protein</fullName>
    </submittedName>
</protein>
<evidence type="ECO:0000259" key="4">
    <source>
        <dbReference type="Pfam" id="PF00496"/>
    </source>
</evidence>
<dbReference type="Pfam" id="PF00496">
    <property type="entry name" value="SBP_bac_5"/>
    <property type="match status" value="1"/>
</dbReference>
<evidence type="ECO:0000256" key="3">
    <source>
        <dbReference type="ARBA" id="ARBA00022729"/>
    </source>
</evidence>
<evidence type="ECO:0000313" key="6">
    <source>
        <dbReference type="Proteomes" id="UP000199516"/>
    </source>
</evidence>
<dbReference type="OrthoDB" id="9796817at2"/>
<name>A0A1I2BDT8_9BACI</name>
<dbReference type="GO" id="GO:1904680">
    <property type="term" value="F:peptide transmembrane transporter activity"/>
    <property type="evidence" value="ECO:0007669"/>
    <property type="project" value="TreeGrafter"/>
</dbReference>
<keyword evidence="6" id="KW-1185">Reference proteome</keyword>
<dbReference type="InterPro" id="IPR030678">
    <property type="entry name" value="Peptide/Ni-bd"/>
</dbReference>
<reference evidence="5 6" key="1">
    <citation type="submission" date="2016-10" db="EMBL/GenBank/DDBJ databases">
        <authorList>
            <person name="de Groot N.N."/>
        </authorList>
    </citation>
    <scope>NUCLEOTIDE SEQUENCE [LARGE SCALE GENOMIC DNA]</scope>
    <source>
        <strain evidence="5 6">DSM 23995</strain>
    </source>
</reference>
<dbReference type="EMBL" id="FONT01000002">
    <property type="protein sequence ID" value="SFE54266.1"/>
    <property type="molecule type" value="Genomic_DNA"/>
</dbReference>
<dbReference type="GO" id="GO:0042597">
    <property type="term" value="C:periplasmic space"/>
    <property type="evidence" value="ECO:0007669"/>
    <property type="project" value="UniProtKB-ARBA"/>
</dbReference>
<feature type="domain" description="Solute-binding protein family 5" evidence="4">
    <location>
        <begin position="82"/>
        <end position="425"/>
    </location>
</feature>
<proteinExistence type="inferred from homology"/>
<evidence type="ECO:0000256" key="2">
    <source>
        <dbReference type="ARBA" id="ARBA00022448"/>
    </source>
</evidence>
<dbReference type="Gene3D" id="3.10.105.10">
    <property type="entry name" value="Dipeptide-binding Protein, Domain 3"/>
    <property type="match status" value="1"/>
</dbReference>
<dbReference type="PANTHER" id="PTHR30290:SF9">
    <property type="entry name" value="OLIGOPEPTIDE-BINDING PROTEIN APPA"/>
    <property type="match status" value="1"/>
</dbReference>
<sequence>MNCNSRVILITIAYLSIFLLIGCSTSGEQNDGEVEKSNSQTNSLVLAVGGEPDEGFDPTIGWGRYGSPLFQSTLLSRDRNMEIQMDLAASYHVSEDGKTWIVELRKDARFSDGESVTAQDVVFTFNQAANSASVVDLSHLQNVKAIDDFKVAFTLKEPRSTFVYSLLTIGIVPEHLYDTDYYEEPVGSGPYQMKEWRKGQQLIVEANPHYYGKKPEFERATFLFLEEDAALAAARAGEVDVVSVPPSFAGQDIAGMELVTLESVDNLGIMFPVVPEGKKTEKGVPIGHDVTADRAIRQAINIAIDRKDLVEGVLNGYGTPAYTVADHLPWWNEETEVQDGDIERAKDIMRSAGWRQGEEVFEKDGLEAKFTLYYPTEDQVRQSLAMAFAELISPLGIEVDTEGKSWNELERLMHSHPVLMGWGSHTPIEIYNLFSTSTQGEGYYNANYYSNPVVDDYMNKALRAATENEAIPYWQKAQWDGHTGFSAKGDAPWAWLVNVDHTYFVKEDLVIGDQKIQPHGHGWPITDFITEWHWED</sequence>
<organism evidence="5 6">
    <name type="scientific">Alteribacillus iranensis</name>
    <dbReference type="NCBI Taxonomy" id="930128"/>
    <lineage>
        <taxon>Bacteria</taxon>
        <taxon>Bacillati</taxon>
        <taxon>Bacillota</taxon>
        <taxon>Bacilli</taxon>
        <taxon>Bacillales</taxon>
        <taxon>Bacillaceae</taxon>
        <taxon>Alteribacillus</taxon>
    </lineage>
</organism>
<comment type="similarity">
    <text evidence="1">Belongs to the bacterial solute-binding protein 5 family.</text>
</comment>
<gene>
    <name evidence="5" type="ORF">SAMN05192532_102245</name>
</gene>
<dbReference type="AlphaFoldDB" id="A0A1I2BDT8"/>
<evidence type="ECO:0000256" key="1">
    <source>
        <dbReference type="ARBA" id="ARBA00005695"/>
    </source>
</evidence>
<dbReference type="Proteomes" id="UP000199516">
    <property type="component" value="Unassembled WGS sequence"/>
</dbReference>
<dbReference type="InterPro" id="IPR039424">
    <property type="entry name" value="SBP_5"/>
</dbReference>
<keyword evidence="2" id="KW-0813">Transport</keyword>
<dbReference type="PANTHER" id="PTHR30290">
    <property type="entry name" value="PERIPLASMIC BINDING COMPONENT OF ABC TRANSPORTER"/>
    <property type="match status" value="1"/>
</dbReference>
<dbReference type="GO" id="GO:0043190">
    <property type="term" value="C:ATP-binding cassette (ABC) transporter complex"/>
    <property type="evidence" value="ECO:0007669"/>
    <property type="project" value="InterPro"/>
</dbReference>
<dbReference type="RefSeq" id="WP_091658538.1">
    <property type="nucleotide sequence ID" value="NZ_FONT01000002.1"/>
</dbReference>
<dbReference type="PROSITE" id="PS51257">
    <property type="entry name" value="PROKAR_LIPOPROTEIN"/>
    <property type="match status" value="1"/>
</dbReference>
<dbReference type="STRING" id="930128.SAMN05192532_102245"/>
<dbReference type="InterPro" id="IPR000914">
    <property type="entry name" value="SBP_5_dom"/>
</dbReference>
<keyword evidence="3" id="KW-0732">Signal</keyword>
<dbReference type="PIRSF" id="PIRSF002741">
    <property type="entry name" value="MppA"/>
    <property type="match status" value="1"/>
</dbReference>
<dbReference type="GO" id="GO:0015833">
    <property type="term" value="P:peptide transport"/>
    <property type="evidence" value="ECO:0007669"/>
    <property type="project" value="TreeGrafter"/>
</dbReference>
<dbReference type="Gene3D" id="3.40.190.10">
    <property type="entry name" value="Periplasmic binding protein-like II"/>
    <property type="match status" value="1"/>
</dbReference>
<evidence type="ECO:0000313" key="5">
    <source>
        <dbReference type="EMBL" id="SFE54266.1"/>
    </source>
</evidence>
<accession>A0A1I2BDT8</accession>